<dbReference type="Proteomes" id="UP000463857">
    <property type="component" value="Chromosome"/>
</dbReference>
<dbReference type="CDD" id="cd11643">
    <property type="entry name" value="Precorrin-6A-synthase"/>
    <property type="match status" value="1"/>
</dbReference>
<evidence type="ECO:0000256" key="2">
    <source>
        <dbReference type="ARBA" id="ARBA00022573"/>
    </source>
</evidence>
<evidence type="ECO:0000259" key="6">
    <source>
        <dbReference type="Pfam" id="PF00590"/>
    </source>
</evidence>
<evidence type="ECO:0000256" key="4">
    <source>
        <dbReference type="ARBA" id="ARBA00022679"/>
    </source>
</evidence>
<dbReference type="OrthoDB" id="9787471at2"/>
<protein>
    <submittedName>
        <fullName evidence="7">Precorrin-6A synthase (Deacetylating)</fullName>
        <ecNumber evidence="7">2.1.1.152</ecNumber>
    </submittedName>
</protein>
<dbReference type="EMBL" id="CP047156">
    <property type="protein sequence ID" value="QHB99852.1"/>
    <property type="molecule type" value="Genomic_DNA"/>
</dbReference>
<accession>A0A7L4YLV0</accession>
<keyword evidence="5" id="KW-0949">S-adenosyl-L-methionine</keyword>
<name>A0A7L4YLV0_9ACTN</name>
<sequence>MTRTLFAIGIGTGGLHQLTLEAIDALGQLDAVVVADKGEEKSDLLELRRQVLERHAPQHPTVIEVTDPTRGDDASRDRPAYEAAVRDWHAARVAAYAEHLAALPDDATVGFLVWGDPAFYDSTLRIIDALAELLPLQVRVIPGISAPQALAAAHGVPLNAIGRSIHITTGRRLIAEYSPQLGDVVVMLDGHLRCLELAERYGDLQIYWGAYLGAPHEELLAGRLGDVGDQLRRTRAALRATHGWIMDTYLLRA</sequence>
<dbReference type="AlphaFoldDB" id="A0A7L4YLV0"/>
<dbReference type="Gene3D" id="3.30.950.10">
    <property type="entry name" value="Methyltransferase, Cobalt-precorrin-4 Transmethylase, Domain 2"/>
    <property type="match status" value="1"/>
</dbReference>
<feature type="domain" description="Tetrapyrrole methylase" evidence="6">
    <location>
        <begin position="5"/>
        <end position="227"/>
    </location>
</feature>
<dbReference type="PANTHER" id="PTHR43467:SF1">
    <property type="entry name" value="PRECORRIN-6A SYNTHASE [DEACETYLATING]"/>
    <property type="match status" value="1"/>
</dbReference>
<dbReference type="Gene3D" id="3.40.1010.10">
    <property type="entry name" value="Cobalt-precorrin-4 Transmethylase, Domain 1"/>
    <property type="match status" value="1"/>
</dbReference>
<dbReference type="InterPro" id="IPR035996">
    <property type="entry name" value="4pyrrol_Methylase_sf"/>
</dbReference>
<dbReference type="GO" id="GO:0032259">
    <property type="term" value="P:methylation"/>
    <property type="evidence" value="ECO:0007669"/>
    <property type="project" value="UniProtKB-KW"/>
</dbReference>
<dbReference type="InterPro" id="IPR014776">
    <property type="entry name" value="4pyrrole_Mease_sub2"/>
</dbReference>
<dbReference type="PANTHER" id="PTHR43467">
    <property type="entry name" value="COBALT-PRECORRIN-2 C(20)-METHYLTRANSFERASE"/>
    <property type="match status" value="1"/>
</dbReference>
<dbReference type="InParanoid" id="A0A7L4YLV0"/>
<keyword evidence="4 7" id="KW-0808">Transferase</keyword>
<dbReference type="InterPro" id="IPR000878">
    <property type="entry name" value="4pyrrol_Mease"/>
</dbReference>
<keyword evidence="2" id="KW-0169">Cobalamin biosynthesis</keyword>
<dbReference type="RefSeq" id="WP_159543835.1">
    <property type="nucleotide sequence ID" value="NZ_CP047156.1"/>
</dbReference>
<dbReference type="EC" id="2.1.1.152" evidence="7"/>
<evidence type="ECO:0000256" key="1">
    <source>
        <dbReference type="ARBA" id="ARBA00004953"/>
    </source>
</evidence>
<dbReference type="PIRSF" id="PIRSF036525">
    <property type="entry name" value="CobF"/>
    <property type="match status" value="1"/>
</dbReference>
<dbReference type="GO" id="GO:0009236">
    <property type="term" value="P:cobalamin biosynthetic process"/>
    <property type="evidence" value="ECO:0007669"/>
    <property type="project" value="UniProtKB-KW"/>
</dbReference>
<dbReference type="NCBIfam" id="TIGR02434">
    <property type="entry name" value="CobF"/>
    <property type="match status" value="1"/>
</dbReference>
<dbReference type="InterPro" id="IPR014777">
    <property type="entry name" value="4pyrrole_Mease_sub1"/>
</dbReference>
<evidence type="ECO:0000313" key="7">
    <source>
        <dbReference type="EMBL" id="QHB99852.1"/>
    </source>
</evidence>
<comment type="pathway">
    <text evidence="1">Cofactor biosynthesis; adenosylcobalamin biosynthesis.</text>
</comment>
<keyword evidence="3 7" id="KW-0489">Methyltransferase</keyword>
<reference evidence="7 8" key="1">
    <citation type="journal article" date="2018" name="Int. J. Syst. Evol. Microbiol.">
        <title>Epidermidibacterium keratini gen. nov., sp. nov., a member of the family Sporichthyaceae, isolated from keratin epidermis.</title>
        <authorList>
            <person name="Lee D.G."/>
            <person name="Trujillo M.E."/>
            <person name="Kang S."/>
            <person name="Nam J.J."/>
            <person name="Kim Y.J."/>
        </authorList>
    </citation>
    <scope>NUCLEOTIDE SEQUENCE [LARGE SCALE GENOMIC DNA]</scope>
    <source>
        <strain evidence="7 8">EPI-7</strain>
    </source>
</reference>
<keyword evidence="8" id="KW-1185">Reference proteome</keyword>
<organism evidence="7 8">
    <name type="scientific">Epidermidibacterium keratini</name>
    <dbReference type="NCBI Taxonomy" id="1891644"/>
    <lineage>
        <taxon>Bacteria</taxon>
        <taxon>Bacillati</taxon>
        <taxon>Actinomycetota</taxon>
        <taxon>Actinomycetes</taxon>
        <taxon>Sporichthyales</taxon>
        <taxon>Sporichthyaceae</taxon>
        <taxon>Epidermidibacterium</taxon>
    </lineage>
</organism>
<dbReference type="GO" id="GO:0043819">
    <property type="term" value="F:precorrin-6A synthase (deacetylating) activity"/>
    <property type="evidence" value="ECO:0007669"/>
    <property type="project" value="UniProtKB-EC"/>
</dbReference>
<dbReference type="KEGG" id="eke:EK0264_05850"/>
<evidence type="ECO:0000256" key="5">
    <source>
        <dbReference type="ARBA" id="ARBA00022691"/>
    </source>
</evidence>
<proteinExistence type="predicted"/>
<dbReference type="InterPro" id="IPR012797">
    <property type="entry name" value="CobF"/>
</dbReference>
<gene>
    <name evidence="7" type="ORF">EK0264_05850</name>
</gene>
<dbReference type="SUPFAM" id="SSF53790">
    <property type="entry name" value="Tetrapyrrole methylase"/>
    <property type="match status" value="1"/>
</dbReference>
<dbReference type="Pfam" id="PF00590">
    <property type="entry name" value="TP_methylase"/>
    <property type="match status" value="1"/>
</dbReference>
<evidence type="ECO:0000313" key="8">
    <source>
        <dbReference type="Proteomes" id="UP000463857"/>
    </source>
</evidence>
<evidence type="ECO:0000256" key="3">
    <source>
        <dbReference type="ARBA" id="ARBA00022603"/>
    </source>
</evidence>